<accession>A0AAQ3KCV7</accession>
<feature type="signal peptide" evidence="14">
    <location>
        <begin position="1"/>
        <end position="29"/>
    </location>
</feature>
<keyword evidence="6 14" id="KW-0732">Signal</keyword>
<dbReference type="GO" id="GO:0005886">
    <property type="term" value="C:plasma membrane"/>
    <property type="evidence" value="ECO:0007669"/>
    <property type="project" value="UniProtKB-SubCell"/>
</dbReference>
<keyword evidence="9" id="KW-1133">Transmembrane helix</keyword>
<dbReference type="FunFam" id="3.30.430.20:FF:000001">
    <property type="entry name" value="cysteine-rich repeat secretory protein 3"/>
    <property type="match status" value="1"/>
</dbReference>
<keyword evidence="8" id="KW-0965">Cell junction</keyword>
<evidence type="ECO:0000256" key="8">
    <source>
        <dbReference type="ARBA" id="ARBA00022949"/>
    </source>
</evidence>
<feature type="domain" description="Gnk2-homologous" evidence="15">
    <location>
        <begin position="138"/>
        <end position="237"/>
    </location>
</feature>
<protein>
    <submittedName>
        <fullName evidence="16">Cysteine-rich repeat secretory protein 15-like isoform X1</fullName>
    </submittedName>
</protein>
<evidence type="ECO:0000313" key="16">
    <source>
        <dbReference type="EMBL" id="WOL05659.1"/>
    </source>
</evidence>
<dbReference type="EMBL" id="CP136893">
    <property type="protein sequence ID" value="WOL05659.1"/>
    <property type="molecule type" value="Genomic_DNA"/>
</dbReference>
<dbReference type="Pfam" id="PF01657">
    <property type="entry name" value="Stress-antifung"/>
    <property type="match status" value="2"/>
</dbReference>
<evidence type="ECO:0000256" key="2">
    <source>
        <dbReference type="ARBA" id="ARBA00022448"/>
    </source>
</evidence>
<dbReference type="GO" id="GO:0009506">
    <property type="term" value="C:plasmodesma"/>
    <property type="evidence" value="ECO:0007669"/>
    <property type="project" value="UniProtKB-SubCell"/>
</dbReference>
<dbReference type="CDD" id="cd23509">
    <property type="entry name" value="Gnk2-like"/>
    <property type="match status" value="2"/>
</dbReference>
<keyword evidence="4" id="KW-0945">Host-virus interaction</keyword>
<gene>
    <name evidence="16" type="ORF">Cni_G14388</name>
</gene>
<keyword evidence="11" id="KW-1015">Disulfide bond</keyword>
<reference evidence="16 17" key="1">
    <citation type="submission" date="2023-10" db="EMBL/GenBank/DDBJ databases">
        <title>Chromosome-scale genome assembly provides insights into flower coloration mechanisms of Canna indica.</title>
        <authorList>
            <person name="Li C."/>
        </authorList>
    </citation>
    <scope>NUCLEOTIDE SEQUENCE [LARGE SCALE GENOMIC DNA]</scope>
    <source>
        <tissue evidence="16">Flower</tissue>
    </source>
</reference>
<evidence type="ECO:0000256" key="7">
    <source>
        <dbReference type="ARBA" id="ARBA00022737"/>
    </source>
</evidence>
<dbReference type="InterPro" id="IPR051378">
    <property type="entry name" value="Cell2Cell_Antifungal"/>
</dbReference>
<dbReference type="Proteomes" id="UP001327560">
    <property type="component" value="Chromosome 4"/>
</dbReference>
<keyword evidence="17" id="KW-1185">Reference proteome</keyword>
<sequence length="263" mass="28198">MFVVEKLHMISCILLFLLFPCNIKQFAKAADFIYAGCSPAKYDPITPFQTNLDSLLTSIVTGAALSSYNNYSAGDTALLPPGLAVYGLFQCRPDLSIPDCAACVKAAVSQLDQVCPQSFAASLQLGGCFVRYSNEDFVGRPDTATVYQKCSDSTSDDGRFVQQREDVLAGLQSAACYRVSVSGTVQGDVQCLGDLSVADCAACLSQAVAQLRGACGSAISADVYLAQCYARYWAPDHYFRAAVEEGDLCFNCRAGLHVFAVNR</sequence>
<evidence type="ECO:0000256" key="13">
    <source>
        <dbReference type="ARBA" id="ARBA00038393"/>
    </source>
</evidence>
<evidence type="ECO:0000313" key="17">
    <source>
        <dbReference type="Proteomes" id="UP001327560"/>
    </source>
</evidence>
<comment type="similarity">
    <text evidence="13">Belongs to the cysteine-rich repeat secretory protein family. Plasmodesmata-located proteins (PDLD) subfamily.</text>
</comment>
<evidence type="ECO:0000256" key="14">
    <source>
        <dbReference type="SAM" id="SignalP"/>
    </source>
</evidence>
<keyword evidence="3" id="KW-1003">Cell membrane</keyword>
<dbReference type="PROSITE" id="PS51473">
    <property type="entry name" value="GNK2"/>
    <property type="match status" value="2"/>
</dbReference>
<feature type="chain" id="PRO_5043006016" evidence="14">
    <location>
        <begin position="30"/>
        <end position="263"/>
    </location>
</feature>
<evidence type="ECO:0000256" key="6">
    <source>
        <dbReference type="ARBA" id="ARBA00022729"/>
    </source>
</evidence>
<feature type="domain" description="Gnk2-homologous" evidence="15">
    <location>
        <begin position="30"/>
        <end position="137"/>
    </location>
</feature>
<organism evidence="16 17">
    <name type="scientific">Canna indica</name>
    <name type="common">Indian-shot</name>
    <dbReference type="NCBI Taxonomy" id="4628"/>
    <lineage>
        <taxon>Eukaryota</taxon>
        <taxon>Viridiplantae</taxon>
        <taxon>Streptophyta</taxon>
        <taxon>Embryophyta</taxon>
        <taxon>Tracheophyta</taxon>
        <taxon>Spermatophyta</taxon>
        <taxon>Magnoliopsida</taxon>
        <taxon>Liliopsida</taxon>
        <taxon>Zingiberales</taxon>
        <taxon>Cannaceae</taxon>
        <taxon>Canna</taxon>
    </lineage>
</organism>
<dbReference type="PANTHER" id="PTHR32080:SF2">
    <property type="entry name" value="PLASMODESMATA-LOCATED PROTEIN 8"/>
    <property type="match status" value="1"/>
</dbReference>
<evidence type="ECO:0000256" key="5">
    <source>
        <dbReference type="ARBA" id="ARBA00022692"/>
    </source>
</evidence>
<proteinExistence type="inferred from homology"/>
<evidence type="ECO:0000256" key="11">
    <source>
        <dbReference type="ARBA" id="ARBA00023157"/>
    </source>
</evidence>
<name>A0AAQ3KCV7_9LILI</name>
<evidence type="ECO:0000256" key="10">
    <source>
        <dbReference type="ARBA" id="ARBA00023136"/>
    </source>
</evidence>
<dbReference type="Gene3D" id="3.30.430.20">
    <property type="entry name" value="Gnk2 domain, C-X8-C-X2-C motif"/>
    <property type="match status" value="2"/>
</dbReference>
<comment type="subcellular location">
    <subcellularLocation>
        <location evidence="12">Cell junction</location>
        <location evidence="12">Plasmodesma</location>
    </subcellularLocation>
    <subcellularLocation>
        <location evidence="1">Cell membrane</location>
        <topology evidence="1">Single-pass type I membrane protein</topology>
    </subcellularLocation>
</comment>
<keyword evidence="7" id="KW-0677">Repeat</keyword>
<keyword evidence="5" id="KW-0812">Transmembrane</keyword>
<keyword evidence="10" id="KW-0472">Membrane</keyword>
<evidence type="ECO:0000256" key="12">
    <source>
        <dbReference type="ARBA" id="ARBA00024184"/>
    </source>
</evidence>
<evidence type="ECO:0000256" key="3">
    <source>
        <dbReference type="ARBA" id="ARBA00022475"/>
    </source>
</evidence>
<dbReference type="InterPro" id="IPR002902">
    <property type="entry name" value="GNK2"/>
</dbReference>
<keyword evidence="2" id="KW-0813">Transport</keyword>
<dbReference type="InterPro" id="IPR038408">
    <property type="entry name" value="GNK2_sf"/>
</dbReference>
<dbReference type="PANTHER" id="PTHR32080">
    <property type="entry name" value="ANTIFUNGAL PROTEIN GINKBILOBIN-2-LIKE"/>
    <property type="match status" value="1"/>
</dbReference>
<dbReference type="AlphaFoldDB" id="A0AAQ3KCV7"/>
<evidence type="ECO:0000259" key="15">
    <source>
        <dbReference type="PROSITE" id="PS51473"/>
    </source>
</evidence>
<evidence type="ECO:0000256" key="4">
    <source>
        <dbReference type="ARBA" id="ARBA00022581"/>
    </source>
</evidence>
<evidence type="ECO:0000256" key="9">
    <source>
        <dbReference type="ARBA" id="ARBA00022989"/>
    </source>
</evidence>
<evidence type="ECO:0000256" key="1">
    <source>
        <dbReference type="ARBA" id="ARBA00004251"/>
    </source>
</evidence>